<feature type="domain" description="Capsule synthesis protein CapA" evidence="3">
    <location>
        <begin position="76"/>
        <end position="319"/>
    </location>
</feature>
<dbReference type="EMBL" id="CP136051">
    <property type="protein sequence ID" value="WOK07712.1"/>
    <property type="molecule type" value="Genomic_DNA"/>
</dbReference>
<proteinExistence type="inferred from homology"/>
<feature type="chain" id="PRO_5045623834" evidence="2">
    <location>
        <begin position="25"/>
        <end position="398"/>
    </location>
</feature>
<evidence type="ECO:0000313" key="4">
    <source>
        <dbReference type="EMBL" id="WOK07712.1"/>
    </source>
</evidence>
<dbReference type="SUPFAM" id="SSF56300">
    <property type="entry name" value="Metallo-dependent phosphatases"/>
    <property type="match status" value="1"/>
</dbReference>
<dbReference type="SMART" id="SM00854">
    <property type="entry name" value="PGA_cap"/>
    <property type="match status" value="1"/>
</dbReference>
<keyword evidence="4" id="KW-0378">Hydrolase</keyword>
<dbReference type="PANTHER" id="PTHR33393">
    <property type="entry name" value="POLYGLUTAMINE SYNTHESIS ACCESSORY PROTEIN RV0574C-RELATED"/>
    <property type="match status" value="1"/>
</dbReference>
<reference evidence="4 5" key="1">
    <citation type="journal article" date="2023" name="Microbiol. Resour. Announc.">
        <title>Complete Genome Sequence of Imperialibacter roseus strain P4T.</title>
        <authorList>
            <person name="Tizabi D.R."/>
            <person name="Bachvaroff T."/>
            <person name="Hill R.T."/>
        </authorList>
    </citation>
    <scope>NUCLEOTIDE SEQUENCE [LARGE SCALE GENOMIC DNA]</scope>
    <source>
        <strain evidence="4 5">P4T</strain>
    </source>
</reference>
<dbReference type="RefSeq" id="WP_317490374.1">
    <property type="nucleotide sequence ID" value="NZ_CP136051.1"/>
</dbReference>
<accession>A0ABZ0IRP0</accession>
<keyword evidence="5" id="KW-1185">Reference proteome</keyword>
<protein>
    <submittedName>
        <fullName evidence="4">CapA family protein</fullName>
        <ecNumber evidence="4">3.1.-.-</ecNumber>
    </submittedName>
</protein>
<dbReference type="InterPro" id="IPR029052">
    <property type="entry name" value="Metallo-depent_PP-like"/>
</dbReference>
<dbReference type="InterPro" id="IPR052169">
    <property type="entry name" value="CW_Biosynth-Accessory"/>
</dbReference>
<dbReference type="Pfam" id="PF09587">
    <property type="entry name" value="PGA_cap"/>
    <property type="match status" value="1"/>
</dbReference>
<evidence type="ECO:0000256" key="1">
    <source>
        <dbReference type="ARBA" id="ARBA00005662"/>
    </source>
</evidence>
<dbReference type="PANTHER" id="PTHR33393:SF11">
    <property type="entry name" value="POLYGLUTAMINE SYNTHESIS ACCESSORY PROTEIN RV0574C-RELATED"/>
    <property type="match status" value="1"/>
</dbReference>
<evidence type="ECO:0000256" key="2">
    <source>
        <dbReference type="SAM" id="SignalP"/>
    </source>
</evidence>
<dbReference type="CDD" id="cd07381">
    <property type="entry name" value="MPP_CapA"/>
    <property type="match status" value="1"/>
</dbReference>
<gene>
    <name evidence="4" type="ORF">RT717_03625</name>
</gene>
<organism evidence="4 5">
    <name type="scientific">Imperialibacter roseus</name>
    <dbReference type="NCBI Taxonomy" id="1324217"/>
    <lineage>
        <taxon>Bacteria</taxon>
        <taxon>Pseudomonadati</taxon>
        <taxon>Bacteroidota</taxon>
        <taxon>Cytophagia</taxon>
        <taxon>Cytophagales</taxon>
        <taxon>Flammeovirgaceae</taxon>
        <taxon>Imperialibacter</taxon>
    </lineage>
</organism>
<dbReference type="PROSITE" id="PS51257">
    <property type="entry name" value="PROKAR_LIPOPROTEIN"/>
    <property type="match status" value="1"/>
</dbReference>
<evidence type="ECO:0000259" key="3">
    <source>
        <dbReference type="SMART" id="SM00854"/>
    </source>
</evidence>
<feature type="signal peptide" evidence="2">
    <location>
        <begin position="1"/>
        <end position="24"/>
    </location>
</feature>
<keyword evidence="2" id="KW-0732">Signal</keyword>
<dbReference type="EC" id="3.1.-.-" evidence="4"/>
<dbReference type="GO" id="GO:0016787">
    <property type="term" value="F:hydrolase activity"/>
    <property type="evidence" value="ECO:0007669"/>
    <property type="project" value="UniProtKB-KW"/>
</dbReference>
<name>A0ABZ0IRP0_9BACT</name>
<dbReference type="Proteomes" id="UP001302349">
    <property type="component" value="Chromosome"/>
</dbReference>
<dbReference type="Gene3D" id="3.60.21.10">
    <property type="match status" value="1"/>
</dbReference>
<comment type="similarity">
    <text evidence="1">Belongs to the CapA family.</text>
</comment>
<evidence type="ECO:0000313" key="5">
    <source>
        <dbReference type="Proteomes" id="UP001302349"/>
    </source>
</evidence>
<dbReference type="InterPro" id="IPR019079">
    <property type="entry name" value="Capsule_synth_CapA"/>
</dbReference>
<sequence length="398" mass="43241">MFKQSGYVILLALAAFSCKTSRLASTVDNTPAPVAKDTVVVSAPAPVYVTSKGDTLEKIGEEIALEVFEVVPDTLTVIGVGDIMLGTAYPSEEYLPPANGSMLLSDVADILKNADITFGNYEGVLIDEEGTPKECNNPKLCYLFKTPEHYAVHLKEAGFDVMSLANNHAGDFGPEGRKSSIEVLTKLGIAVAGTQSTPYTIFEAKKTKIGFAAFAPNTGTISIHDYARARKIIQHLDSTCQIVIVSFHAGGEGPEFQHVTRKRESFVGEDRGNVYEFARLVIDAGADIVFGHGPHVTRAIDLYEGKFIAYSMGNFCTYRRFNLKGPNGIAPIVKLWVNGEGDFLQGQIFSTHQLGSGGPLVDENQKVLRKIKELTLQDFPDTALEILDDGLITFKINN</sequence>